<reference evidence="2 3" key="1">
    <citation type="submission" date="2024-03" db="EMBL/GenBank/DDBJ databases">
        <title>Two novel species of the genus Flavobacterium exhibiting potentially degradation of complex polysaccharides.</title>
        <authorList>
            <person name="Lian X."/>
        </authorList>
    </citation>
    <scope>NUCLEOTIDE SEQUENCE [LARGE SCALE GENOMIC DNA]</scope>
    <source>
        <strain evidence="2 3">N6</strain>
    </source>
</reference>
<feature type="signal peptide" evidence="1">
    <location>
        <begin position="1"/>
        <end position="25"/>
    </location>
</feature>
<gene>
    <name evidence="2" type="ORF">WFZ86_01580</name>
</gene>
<keyword evidence="1" id="KW-0732">Signal</keyword>
<accession>A0ABU9NIL7</accession>
<evidence type="ECO:0000313" key="2">
    <source>
        <dbReference type="EMBL" id="MEM0575173.1"/>
    </source>
</evidence>
<evidence type="ECO:0000256" key="1">
    <source>
        <dbReference type="SAM" id="SignalP"/>
    </source>
</evidence>
<comment type="caution">
    <text evidence="2">The sequence shown here is derived from an EMBL/GenBank/DDBJ whole genome shotgun (WGS) entry which is preliminary data.</text>
</comment>
<evidence type="ECO:0008006" key="4">
    <source>
        <dbReference type="Google" id="ProtNLM"/>
    </source>
</evidence>
<keyword evidence="3" id="KW-1185">Reference proteome</keyword>
<organism evidence="2 3">
    <name type="scientific">Flavobacterium polysaccharolyticum</name>
    <dbReference type="NCBI Taxonomy" id="3133148"/>
    <lineage>
        <taxon>Bacteria</taxon>
        <taxon>Pseudomonadati</taxon>
        <taxon>Bacteroidota</taxon>
        <taxon>Flavobacteriia</taxon>
        <taxon>Flavobacteriales</taxon>
        <taxon>Flavobacteriaceae</taxon>
        <taxon>Flavobacterium</taxon>
    </lineage>
</organism>
<feature type="chain" id="PRO_5047339223" description="Lipoprotein" evidence="1">
    <location>
        <begin position="26"/>
        <end position="156"/>
    </location>
</feature>
<protein>
    <recommendedName>
        <fullName evidence="4">Lipoprotein</fullName>
    </recommendedName>
</protein>
<dbReference type="PROSITE" id="PS51257">
    <property type="entry name" value="PROKAR_LIPOPROTEIN"/>
    <property type="match status" value="1"/>
</dbReference>
<dbReference type="EMBL" id="JBCGDP010000001">
    <property type="protein sequence ID" value="MEM0575173.1"/>
    <property type="molecule type" value="Genomic_DNA"/>
</dbReference>
<sequence>MKHLKLKHFAFLILFSLIFSSCSLTRTAFFDQYSYEKTIELKVATNRLINKAATPYVVHKEEVENLFLDIEKLIEYEKNKPNNDITFAMWKMLTDKEKNLLAGFFKRWEVNGIVSKSFLEEFKKQILEAFDLLIQYEVKKDKESKEALLDLINLNT</sequence>
<proteinExistence type="predicted"/>
<evidence type="ECO:0000313" key="3">
    <source>
        <dbReference type="Proteomes" id="UP001468798"/>
    </source>
</evidence>
<dbReference type="Proteomes" id="UP001468798">
    <property type="component" value="Unassembled WGS sequence"/>
</dbReference>
<name>A0ABU9NIL7_9FLAO</name>
<dbReference type="RefSeq" id="WP_342690305.1">
    <property type="nucleotide sequence ID" value="NZ_JBCGDP010000001.1"/>
</dbReference>